<name>X0W4U6_9ZZZZ</name>
<dbReference type="AlphaFoldDB" id="X0W4U6"/>
<dbReference type="EMBL" id="BARS01033407">
    <property type="protein sequence ID" value="GAG25560.1"/>
    <property type="molecule type" value="Genomic_DNA"/>
</dbReference>
<organism evidence="1">
    <name type="scientific">marine sediment metagenome</name>
    <dbReference type="NCBI Taxonomy" id="412755"/>
    <lineage>
        <taxon>unclassified sequences</taxon>
        <taxon>metagenomes</taxon>
        <taxon>ecological metagenomes</taxon>
    </lineage>
</organism>
<evidence type="ECO:0000313" key="1">
    <source>
        <dbReference type="EMBL" id="GAG25560.1"/>
    </source>
</evidence>
<evidence type="ECO:0008006" key="2">
    <source>
        <dbReference type="Google" id="ProtNLM"/>
    </source>
</evidence>
<sequence length="260" mass="30436">MWITPKNARSYGYCKNCDYTSHNKYDFKRHLTTAKHKMDNKKRHQKTQDANVGGYSCVCGKKYKYQSGLCKHKHKCKLIAPTLVIENAEKKSQKSATVKANSNITIDMFNQFMEQQQQLVQTMAELSRGGVTHIYNNNCNNKKMTINVFLNEKCKDAMNLTDFVENVKVSLDDLLYTKEHGYAKGISNIFVKHLKDMDPTERPIHCSDRKRLQFYVKEENKWGKDKDNVKIDKSINNVTRKQIKQLVQWQKNHPDYENND</sequence>
<gene>
    <name evidence="1" type="ORF">S01H1_51740</name>
</gene>
<protein>
    <recommendedName>
        <fullName evidence="2">C2H2-type domain-containing protein</fullName>
    </recommendedName>
</protein>
<comment type="caution">
    <text evidence="1">The sequence shown here is derived from an EMBL/GenBank/DDBJ whole genome shotgun (WGS) entry which is preliminary data.</text>
</comment>
<reference evidence="1" key="1">
    <citation type="journal article" date="2014" name="Front. Microbiol.">
        <title>High frequency of phylogenetically diverse reductive dehalogenase-homologous genes in deep subseafloor sedimentary metagenomes.</title>
        <authorList>
            <person name="Kawai M."/>
            <person name="Futagami T."/>
            <person name="Toyoda A."/>
            <person name="Takaki Y."/>
            <person name="Nishi S."/>
            <person name="Hori S."/>
            <person name="Arai W."/>
            <person name="Tsubouchi T."/>
            <person name="Morono Y."/>
            <person name="Uchiyama I."/>
            <person name="Ito T."/>
            <person name="Fujiyama A."/>
            <person name="Inagaki F."/>
            <person name="Takami H."/>
        </authorList>
    </citation>
    <scope>NUCLEOTIDE SEQUENCE</scope>
    <source>
        <strain evidence="1">Expedition CK06-06</strain>
    </source>
</reference>
<proteinExistence type="predicted"/>
<feature type="non-terminal residue" evidence="1">
    <location>
        <position position="260"/>
    </location>
</feature>
<accession>X0W4U6</accession>